<dbReference type="Proteomes" id="UP000544134">
    <property type="component" value="Unassembled WGS sequence"/>
</dbReference>
<dbReference type="Pfam" id="PF05721">
    <property type="entry name" value="PhyH"/>
    <property type="match status" value="1"/>
</dbReference>
<keyword evidence="2" id="KW-0560">Oxidoreductase</keyword>
<proteinExistence type="predicted"/>
<keyword evidence="2" id="KW-0223">Dioxygenase</keyword>
<gene>
    <name evidence="2" type="ORF">HHL24_19095</name>
</gene>
<sequence>MNQSADLHLRALADTGYTVLTQAVSRHEVETLLSDMRRLNTIRTQAEQIDQPFLNRGHDTIYNVQREDVRFTRIFTSNPLVMTILRGLLNDSWYRQIPQEQPNFILRSLSGRSSGAGAMPLHIDSFVPSNGKYCIACQVAVILEDQTPERGCTVVVPGSHRSDDYADQSAIANAVPIQTRAGDIVIWDSRLWHGALGNTTGSSRWSLIATFVRWWMKQNFDITGTLPERIYEVLTDDEKAVLGYCSLPPRDEMERPDMKTGHDQLKSTVAAYRSGKVGA</sequence>
<evidence type="ECO:0000256" key="1">
    <source>
        <dbReference type="ARBA" id="ARBA00001954"/>
    </source>
</evidence>
<evidence type="ECO:0000313" key="3">
    <source>
        <dbReference type="Proteomes" id="UP000544134"/>
    </source>
</evidence>
<dbReference type="PANTHER" id="PTHR20883">
    <property type="entry name" value="PHYTANOYL-COA DIOXYGENASE DOMAIN CONTAINING 1"/>
    <property type="match status" value="1"/>
</dbReference>
<reference evidence="2 3" key="1">
    <citation type="submission" date="2020-04" db="EMBL/GenBank/DDBJ databases">
        <title>Paraburkholderia sp. RP-4-7 isolated from soil.</title>
        <authorList>
            <person name="Dahal R.H."/>
        </authorList>
    </citation>
    <scope>NUCLEOTIDE SEQUENCE [LARGE SCALE GENOMIC DNA]</scope>
    <source>
        <strain evidence="2 3">RP-4-7</strain>
    </source>
</reference>
<name>A0A848IH34_9BURK</name>
<accession>A0A848IH34</accession>
<evidence type="ECO:0000313" key="2">
    <source>
        <dbReference type="EMBL" id="NMM00036.1"/>
    </source>
</evidence>
<dbReference type="Gene3D" id="2.60.120.620">
    <property type="entry name" value="q2cbj1_9rhob like domain"/>
    <property type="match status" value="1"/>
</dbReference>
<comment type="cofactor">
    <cofactor evidence="1">
        <name>Fe(2+)</name>
        <dbReference type="ChEBI" id="CHEBI:29033"/>
    </cofactor>
</comment>
<dbReference type="PANTHER" id="PTHR20883:SF48">
    <property type="entry name" value="ECTOINE DIOXYGENASE"/>
    <property type="match status" value="1"/>
</dbReference>
<dbReference type="EMBL" id="JABBGJ010000019">
    <property type="protein sequence ID" value="NMM00036.1"/>
    <property type="molecule type" value="Genomic_DNA"/>
</dbReference>
<dbReference type="AlphaFoldDB" id="A0A848IH34"/>
<comment type="caution">
    <text evidence="2">The sequence shown here is derived from an EMBL/GenBank/DDBJ whole genome shotgun (WGS) entry which is preliminary data.</text>
</comment>
<organism evidence="2 3">
    <name type="scientific">Paraburkholderia polaris</name>
    <dbReference type="NCBI Taxonomy" id="2728848"/>
    <lineage>
        <taxon>Bacteria</taxon>
        <taxon>Pseudomonadati</taxon>
        <taxon>Pseudomonadota</taxon>
        <taxon>Betaproteobacteria</taxon>
        <taxon>Burkholderiales</taxon>
        <taxon>Burkholderiaceae</taxon>
        <taxon>Paraburkholderia</taxon>
    </lineage>
</organism>
<keyword evidence="3" id="KW-1185">Reference proteome</keyword>
<dbReference type="InterPro" id="IPR008775">
    <property type="entry name" value="Phytyl_CoA_dOase-like"/>
</dbReference>
<dbReference type="GO" id="GO:0016706">
    <property type="term" value="F:2-oxoglutarate-dependent dioxygenase activity"/>
    <property type="evidence" value="ECO:0007669"/>
    <property type="project" value="UniProtKB-ARBA"/>
</dbReference>
<dbReference type="SUPFAM" id="SSF51197">
    <property type="entry name" value="Clavaminate synthase-like"/>
    <property type="match status" value="1"/>
</dbReference>
<dbReference type="RefSeq" id="WP_169486983.1">
    <property type="nucleotide sequence ID" value="NZ_JABBGJ010000019.1"/>
</dbReference>
<dbReference type="GO" id="GO:0005506">
    <property type="term" value="F:iron ion binding"/>
    <property type="evidence" value="ECO:0007669"/>
    <property type="project" value="UniProtKB-ARBA"/>
</dbReference>
<protein>
    <submittedName>
        <fullName evidence="2">Phytanoyl-CoA dioxygenase family protein</fullName>
    </submittedName>
</protein>